<evidence type="ECO:0000313" key="2">
    <source>
        <dbReference type="Proteomes" id="UP000807342"/>
    </source>
</evidence>
<accession>A0A9P5XCM7</accession>
<proteinExistence type="predicted"/>
<dbReference type="OrthoDB" id="2788229at2759"/>
<dbReference type="AlphaFoldDB" id="A0A9P5XCM7"/>
<organism evidence="1 2">
    <name type="scientific">Macrolepiota fuliginosa MF-IS2</name>
    <dbReference type="NCBI Taxonomy" id="1400762"/>
    <lineage>
        <taxon>Eukaryota</taxon>
        <taxon>Fungi</taxon>
        <taxon>Dikarya</taxon>
        <taxon>Basidiomycota</taxon>
        <taxon>Agaricomycotina</taxon>
        <taxon>Agaricomycetes</taxon>
        <taxon>Agaricomycetidae</taxon>
        <taxon>Agaricales</taxon>
        <taxon>Agaricineae</taxon>
        <taxon>Agaricaceae</taxon>
        <taxon>Macrolepiota</taxon>
    </lineage>
</organism>
<evidence type="ECO:0000313" key="1">
    <source>
        <dbReference type="EMBL" id="KAF9447110.1"/>
    </source>
</evidence>
<reference evidence="1" key="1">
    <citation type="submission" date="2020-11" db="EMBL/GenBank/DDBJ databases">
        <authorList>
            <consortium name="DOE Joint Genome Institute"/>
            <person name="Ahrendt S."/>
            <person name="Riley R."/>
            <person name="Andreopoulos W."/>
            <person name="Labutti K."/>
            <person name="Pangilinan J."/>
            <person name="Ruiz-Duenas F.J."/>
            <person name="Barrasa J.M."/>
            <person name="Sanchez-Garcia M."/>
            <person name="Camarero S."/>
            <person name="Miyauchi S."/>
            <person name="Serrano A."/>
            <person name="Linde D."/>
            <person name="Babiker R."/>
            <person name="Drula E."/>
            <person name="Ayuso-Fernandez I."/>
            <person name="Pacheco R."/>
            <person name="Padilla G."/>
            <person name="Ferreira P."/>
            <person name="Barriuso J."/>
            <person name="Kellner H."/>
            <person name="Castanera R."/>
            <person name="Alfaro M."/>
            <person name="Ramirez L."/>
            <person name="Pisabarro A.G."/>
            <person name="Kuo A."/>
            <person name="Tritt A."/>
            <person name="Lipzen A."/>
            <person name="He G."/>
            <person name="Yan M."/>
            <person name="Ng V."/>
            <person name="Cullen D."/>
            <person name="Martin F."/>
            <person name="Rosso M.-N."/>
            <person name="Henrissat B."/>
            <person name="Hibbett D."/>
            <person name="Martinez A.T."/>
            <person name="Grigoriev I.V."/>
        </authorList>
    </citation>
    <scope>NUCLEOTIDE SEQUENCE</scope>
    <source>
        <strain evidence="1">MF-IS2</strain>
    </source>
</reference>
<name>A0A9P5XCM7_9AGAR</name>
<comment type="caution">
    <text evidence="1">The sequence shown here is derived from an EMBL/GenBank/DDBJ whole genome shotgun (WGS) entry which is preliminary data.</text>
</comment>
<dbReference type="EMBL" id="MU151215">
    <property type="protein sequence ID" value="KAF9447110.1"/>
    <property type="molecule type" value="Genomic_DNA"/>
</dbReference>
<keyword evidence="2" id="KW-1185">Reference proteome</keyword>
<gene>
    <name evidence="1" type="ORF">P691DRAFT_782856</name>
</gene>
<protein>
    <submittedName>
        <fullName evidence="1">Uncharacterized protein</fullName>
    </submittedName>
</protein>
<dbReference type="Proteomes" id="UP000807342">
    <property type="component" value="Unassembled WGS sequence"/>
</dbReference>
<sequence>MVEDDSLLPQELSNLIIEETRGRNHLLCQLCLVSKKFLPEARKCLYEDITISSSFQRSIELHDALTVLNPDLARLVCSLNHSFDASNPGEHYWNLMNIAFRNMVNLKFLSVSFSGSCGMPSMTTLYPWVQIPTRRISLEGTRVRLMDREYLQGHHEIRHLAISVPKWDKEDISSTPCPWLQALDSDGRIIELFLRGQSTITKLFWEPGRYDSFYVPSDKYAAKLASVQILSLGGCYSRPALGLLTPYLARLEVLYLLGWASHTVGLMAELEEIPSLQKLRKFVWSPGRFDRKIELTAQETQRGLVERWFRAMPALRSACFAMNCTDSTYSIYYLLWKRGEVEPVVIDWVRIEGRGWRQWGTGN</sequence>